<dbReference type="AlphaFoldDB" id="A0A1M5UTR7"/>
<dbReference type="RefSeq" id="WP_079572119.1">
    <property type="nucleotide sequence ID" value="NZ_LT670818.1"/>
</dbReference>
<organism evidence="1 2">
    <name type="scientific">Bradyrhizobium erythrophlei</name>
    <dbReference type="NCBI Taxonomy" id="1437360"/>
    <lineage>
        <taxon>Bacteria</taxon>
        <taxon>Pseudomonadati</taxon>
        <taxon>Pseudomonadota</taxon>
        <taxon>Alphaproteobacteria</taxon>
        <taxon>Hyphomicrobiales</taxon>
        <taxon>Nitrobacteraceae</taxon>
        <taxon>Bradyrhizobium</taxon>
    </lineage>
</organism>
<protein>
    <recommendedName>
        <fullName evidence="3">Phasin protein</fullName>
    </recommendedName>
</protein>
<accession>A0A1M5UTR7</accession>
<evidence type="ECO:0008006" key="3">
    <source>
        <dbReference type="Google" id="ProtNLM"/>
    </source>
</evidence>
<proteinExistence type="predicted"/>
<dbReference type="Proteomes" id="UP000190675">
    <property type="component" value="Chromosome I"/>
</dbReference>
<gene>
    <name evidence="1" type="ORF">SAMN05444169_8655</name>
</gene>
<name>A0A1M5UTR7_9BRAD</name>
<dbReference type="EMBL" id="LT670818">
    <property type="protein sequence ID" value="SHH66432.1"/>
    <property type="molecule type" value="Genomic_DNA"/>
</dbReference>
<dbReference type="OrthoDB" id="8235262at2"/>
<evidence type="ECO:0000313" key="1">
    <source>
        <dbReference type="EMBL" id="SHH66432.1"/>
    </source>
</evidence>
<sequence length="121" mass="13812">MPEPSEPRAEIFEQSVADAAARLTKANRHALDFLMGAQKVVLEEMVFAANEMLERAQTETHLFSEFVSKMAGSHSVRDLRTMCTECGQHQIDFVRRDSERLFRHGERMLERASSLFGNKPN</sequence>
<evidence type="ECO:0000313" key="2">
    <source>
        <dbReference type="Proteomes" id="UP000190675"/>
    </source>
</evidence>
<reference evidence="1 2" key="1">
    <citation type="submission" date="2016-11" db="EMBL/GenBank/DDBJ databases">
        <authorList>
            <person name="Jaros S."/>
            <person name="Januszkiewicz K."/>
            <person name="Wedrychowicz H."/>
        </authorList>
    </citation>
    <scope>NUCLEOTIDE SEQUENCE [LARGE SCALE GENOMIC DNA]</scope>
    <source>
        <strain evidence="1 2">GAS242</strain>
    </source>
</reference>